<feature type="region of interest" description="Disordered" evidence="1">
    <location>
        <begin position="1"/>
        <end position="96"/>
    </location>
</feature>
<comment type="caution">
    <text evidence="2">The sequence shown here is derived from an EMBL/GenBank/DDBJ whole genome shotgun (WGS) entry which is preliminary data.</text>
</comment>
<name>A0A8J5TWF4_FUSOX</name>
<protein>
    <submittedName>
        <fullName evidence="2">Uncharacterized protein</fullName>
    </submittedName>
</protein>
<dbReference type="EMBL" id="JAELUQ010000019">
    <property type="protein sequence ID" value="KAG7402456.1"/>
    <property type="molecule type" value="Genomic_DNA"/>
</dbReference>
<accession>A0A8J5TWF4</accession>
<evidence type="ECO:0000313" key="3">
    <source>
        <dbReference type="Proteomes" id="UP000694050"/>
    </source>
</evidence>
<organism evidence="2 3">
    <name type="scientific">Fusarium oxysporum f. sp. rapae</name>
    <dbReference type="NCBI Taxonomy" id="485398"/>
    <lineage>
        <taxon>Eukaryota</taxon>
        <taxon>Fungi</taxon>
        <taxon>Dikarya</taxon>
        <taxon>Ascomycota</taxon>
        <taxon>Pezizomycotina</taxon>
        <taxon>Sordariomycetes</taxon>
        <taxon>Hypocreomycetidae</taxon>
        <taxon>Hypocreales</taxon>
        <taxon>Nectriaceae</taxon>
        <taxon>Fusarium</taxon>
        <taxon>Fusarium oxysporum species complex</taxon>
    </lineage>
</organism>
<dbReference type="AlphaFoldDB" id="A0A8J5TWF4"/>
<gene>
    <name evidence="2" type="ORF">Forpe1208_v017202</name>
</gene>
<proteinExistence type="predicted"/>
<sequence>MDADENSLQDGFSDDDLEDQLTDAPDQPSQLPRWAGLSQPSQLRPVRQMLPFLPLTEWDPDQRYDDQPPPTYTTRPSGRRPRTIETWPSKLNKTSF</sequence>
<dbReference type="Proteomes" id="UP000694050">
    <property type="component" value="Unassembled WGS sequence"/>
</dbReference>
<evidence type="ECO:0000256" key="1">
    <source>
        <dbReference type="SAM" id="MobiDB-lite"/>
    </source>
</evidence>
<feature type="compositionally biased region" description="Acidic residues" evidence="1">
    <location>
        <begin position="1"/>
        <end position="21"/>
    </location>
</feature>
<reference evidence="2" key="1">
    <citation type="submission" date="2021-04" db="EMBL/GenBank/DDBJ databases">
        <title>First draft genome resource for Brassicaceae pathogens Fusarium oxysporum f. sp. raphani and Fusarium oxysporum f. sp. rapae.</title>
        <authorList>
            <person name="Asai S."/>
        </authorList>
    </citation>
    <scope>NUCLEOTIDE SEQUENCE</scope>
    <source>
        <strain evidence="2">Tf1208</strain>
    </source>
</reference>
<evidence type="ECO:0000313" key="2">
    <source>
        <dbReference type="EMBL" id="KAG7402456.1"/>
    </source>
</evidence>